<dbReference type="AlphaFoldDB" id="A0A1B1BHI2"/>
<reference evidence="1 2" key="1">
    <citation type="submission" date="2016-06" db="EMBL/GenBank/DDBJ databases">
        <title>Genome sequencing of Cryobacterium arcticum PAMC 27867.</title>
        <authorList>
            <person name="Lee J."/>
            <person name="Kim O.-S."/>
        </authorList>
    </citation>
    <scope>NUCLEOTIDE SEQUENCE [LARGE SCALE GENOMIC DNA]</scope>
    <source>
        <strain evidence="1 2">PAMC 27867</strain>
    </source>
</reference>
<dbReference type="EMBL" id="CP016282">
    <property type="protein sequence ID" value="ANP71984.1"/>
    <property type="molecule type" value="Genomic_DNA"/>
</dbReference>
<evidence type="ECO:0000313" key="1">
    <source>
        <dbReference type="EMBL" id="ANP71984.1"/>
    </source>
</evidence>
<protein>
    <recommendedName>
        <fullName evidence="3">TfoX N-terminal domain-containing protein</fullName>
    </recommendedName>
</protein>
<evidence type="ECO:0008006" key="3">
    <source>
        <dbReference type="Google" id="ProtNLM"/>
    </source>
</evidence>
<dbReference type="KEGG" id="cart:PA27867_1017"/>
<sequence>MAGSIDLGSDGAPVDGYAAGVAALHDLVAELPQRPAVTQGRMFNGDGLRVRGRMFAFIGRNGDLVVKLPEPRVRQLVDRNAGAAVVMGTRTMREWVRFPAEAGVGRWSEALEEAHGFALTLTAS</sequence>
<dbReference type="OrthoDB" id="8779526at2"/>
<organism evidence="1 2">
    <name type="scientific">Cryobacterium arcticum</name>
    <dbReference type="NCBI Taxonomy" id="670052"/>
    <lineage>
        <taxon>Bacteria</taxon>
        <taxon>Bacillati</taxon>
        <taxon>Actinomycetota</taxon>
        <taxon>Actinomycetes</taxon>
        <taxon>Micrococcales</taxon>
        <taxon>Microbacteriaceae</taxon>
        <taxon>Cryobacterium</taxon>
    </lineage>
</organism>
<accession>A0A1B1BHI2</accession>
<proteinExistence type="predicted"/>
<name>A0A1B1BHI2_9MICO</name>
<evidence type="ECO:0000313" key="2">
    <source>
        <dbReference type="Proteomes" id="UP000092582"/>
    </source>
</evidence>
<gene>
    <name evidence="1" type="ORF">PA27867_1017</name>
</gene>
<dbReference type="RefSeq" id="WP_066594118.1">
    <property type="nucleotide sequence ID" value="NZ_CP016282.1"/>
</dbReference>
<dbReference type="STRING" id="670052.PA27867_1017"/>
<dbReference type="Gene3D" id="3.30.1460.30">
    <property type="entry name" value="YgaC/TfoX-N like chaperone"/>
    <property type="match status" value="1"/>
</dbReference>
<dbReference type="SUPFAM" id="SSF159894">
    <property type="entry name" value="YgaC/TfoX-N like"/>
    <property type="match status" value="1"/>
</dbReference>
<dbReference type="Proteomes" id="UP000092582">
    <property type="component" value="Chromosome 1"/>
</dbReference>
<keyword evidence="2" id="KW-1185">Reference proteome</keyword>